<dbReference type="SUPFAM" id="SSF52540">
    <property type="entry name" value="P-loop containing nucleoside triphosphate hydrolases"/>
    <property type="match status" value="1"/>
</dbReference>
<dbReference type="InterPro" id="IPR027417">
    <property type="entry name" value="P-loop_NTPase"/>
</dbReference>
<dbReference type="CDD" id="cd01852">
    <property type="entry name" value="AIG1"/>
    <property type="match status" value="1"/>
</dbReference>
<comment type="caution">
    <text evidence="6">The sequence shown here is derived from an EMBL/GenBank/DDBJ whole genome shotgun (WGS) entry which is preliminary data.</text>
</comment>
<dbReference type="InterPro" id="IPR045058">
    <property type="entry name" value="GIMA/IAN/Toc"/>
</dbReference>
<dbReference type="PROSITE" id="PS51720">
    <property type="entry name" value="G_AIG1"/>
    <property type="match status" value="1"/>
</dbReference>
<reference evidence="6 7" key="1">
    <citation type="submission" date="2024-11" db="EMBL/GenBank/DDBJ databases">
        <title>A near-complete genome assembly of Cinchona calisaya.</title>
        <authorList>
            <person name="Lian D.C."/>
            <person name="Zhao X.W."/>
            <person name="Wei L."/>
        </authorList>
    </citation>
    <scope>NUCLEOTIDE SEQUENCE [LARGE SCALE GENOMIC DNA]</scope>
    <source>
        <tissue evidence="6">Nenye</tissue>
    </source>
</reference>
<dbReference type="EMBL" id="JBJUIK010000014">
    <property type="protein sequence ID" value="KAL3503787.1"/>
    <property type="molecule type" value="Genomic_DNA"/>
</dbReference>
<dbReference type="Pfam" id="PF04548">
    <property type="entry name" value="AIG1"/>
    <property type="match status" value="1"/>
</dbReference>
<name>A0ABD2Y8J9_9GENT</name>
<dbReference type="AlphaFoldDB" id="A0ABD2Y8J9"/>
<evidence type="ECO:0000256" key="4">
    <source>
        <dbReference type="SAM" id="MobiDB-lite"/>
    </source>
</evidence>
<protein>
    <recommendedName>
        <fullName evidence="5">AIG1-type G domain-containing protein</fullName>
    </recommendedName>
</protein>
<accession>A0ABD2Y8J9</accession>
<evidence type="ECO:0000259" key="5">
    <source>
        <dbReference type="PROSITE" id="PS51720"/>
    </source>
</evidence>
<evidence type="ECO:0000256" key="3">
    <source>
        <dbReference type="ARBA" id="ARBA00023134"/>
    </source>
</evidence>
<dbReference type="PANTHER" id="PTHR10903:SF184">
    <property type="entry name" value="GTP-BINDING PROTEIN A"/>
    <property type="match status" value="1"/>
</dbReference>
<evidence type="ECO:0000313" key="7">
    <source>
        <dbReference type="Proteomes" id="UP001630127"/>
    </source>
</evidence>
<keyword evidence="3" id="KW-0342">GTP-binding</keyword>
<keyword evidence="2" id="KW-0547">Nucleotide-binding</keyword>
<evidence type="ECO:0000256" key="2">
    <source>
        <dbReference type="ARBA" id="ARBA00022741"/>
    </source>
</evidence>
<gene>
    <name evidence="6" type="ORF">ACH5RR_033628</name>
</gene>
<evidence type="ECO:0000313" key="6">
    <source>
        <dbReference type="EMBL" id="KAL3503787.1"/>
    </source>
</evidence>
<keyword evidence="7" id="KW-1185">Reference proteome</keyword>
<dbReference type="PANTHER" id="PTHR10903">
    <property type="entry name" value="GTPASE, IMAP FAMILY MEMBER-RELATED"/>
    <property type="match status" value="1"/>
</dbReference>
<dbReference type="InterPro" id="IPR006703">
    <property type="entry name" value="G_AIG1"/>
</dbReference>
<feature type="region of interest" description="Disordered" evidence="4">
    <location>
        <begin position="319"/>
        <end position="340"/>
    </location>
</feature>
<sequence length="625" mass="69318">MGGSSIDDDWELGSASDGVRTVVLVGRTGNGKSATGNSILRRKAFKSMSKSKGVTTTCELQRSVLEDGQIVNVIDTPGLFERLVEPEFVGKEIVRCIDLAKDGIHAVLVVLSVRSRFTTEEGAAIETLQNFFGSKITDYMIVVFTGGDELEENEATLEDYLDDNESLKEILEICGNRWVVFDNKTKDEAKKAEQLQQLLFHVNEVVMKNGGKPYTDEIFVELKKGAKKLRDQAAEVNSLKGYSKLEISELKEQMHKSHENQLKRITEMVETKLRETTFKLEQQLAEEQAARLKAEVTAQQAQLKSNDEIRELREHLERAQRETEELRRRAESGREEKDKRGVFTTAASMDENRLHTAAGIGKDNVEAACVDVESLVVAALGFVDTIVFPEVADDHAAAHSFYSSDHDCTFGFAAAFKTHNAATAQLDEVKNAAVARGAAAPSKYAVNATAAEENAIMAVATQGFLDMAVAGLDGRPIDALWETDNPIHAAVRVVGFTTDISHNFPAICTEKETPVNVAKTTQISAIGLNFDVAIDLRSQGFEVRPHEIKKESTAHIDFTGDTYAYNIADDREAQDMRSDFNDELASREWVVTVQKKPVNFREEIINAHYQLPNIENSEYAQVFEN</sequence>
<dbReference type="GO" id="GO:0005525">
    <property type="term" value="F:GTP binding"/>
    <property type="evidence" value="ECO:0007669"/>
    <property type="project" value="UniProtKB-KW"/>
</dbReference>
<dbReference type="Gene3D" id="3.40.50.300">
    <property type="entry name" value="P-loop containing nucleotide triphosphate hydrolases"/>
    <property type="match status" value="1"/>
</dbReference>
<comment type="similarity">
    <text evidence="1">Belongs to the TRAFAC class TrmE-Era-EngA-EngB-Septin-like GTPase superfamily. AIG1/Toc34/Toc159-like paraseptin GTPase family. IAN subfamily.</text>
</comment>
<organism evidence="6 7">
    <name type="scientific">Cinchona calisaya</name>
    <dbReference type="NCBI Taxonomy" id="153742"/>
    <lineage>
        <taxon>Eukaryota</taxon>
        <taxon>Viridiplantae</taxon>
        <taxon>Streptophyta</taxon>
        <taxon>Embryophyta</taxon>
        <taxon>Tracheophyta</taxon>
        <taxon>Spermatophyta</taxon>
        <taxon>Magnoliopsida</taxon>
        <taxon>eudicotyledons</taxon>
        <taxon>Gunneridae</taxon>
        <taxon>Pentapetalae</taxon>
        <taxon>asterids</taxon>
        <taxon>lamiids</taxon>
        <taxon>Gentianales</taxon>
        <taxon>Rubiaceae</taxon>
        <taxon>Cinchonoideae</taxon>
        <taxon>Cinchoneae</taxon>
        <taxon>Cinchona</taxon>
    </lineage>
</organism>
<feature type="domain" description="AIG1-type G" evidence="5">
    <location>
        <begin position="17"/>
        <end position="223"/>
    </location>
</feature>
<dbReference type="Proteomes" id="UP001630127">
    <property type="component" value="Unassembled WGS sequence"/>
</dbReference>
<evidence type="ECO:0000256" key="1">
    <source>
        <dbReference type="ARBA" id="ARBA00008535"/>
    </source>
</evidence>
<dbReference type="PROSITE" id="PS50890">
    <property type="entry name" value="PUA"/>
    <property type="match status" value="1"/>
</dbReference>
<proteinExistence type="inferred from homology"/>
<dbReference type="FunFam" id="3.40.50.300:FF:000840">
    <property type="entry name" value="Immune-associated nucleotide-binding protein 9"/>
    <property type="match status" value="1"/>
</dbReference>